<evidence type="ECO:0000259" key="2">
    <source>
        <dbReference type="Pfam" id="PF13304"/>
    </source>
</evidence>
<reference evidence="4 5" key="1">
    <citation type="submission" date="2020-08" db="EMBL/GenBank/DDBJ databases">
        <title>Genomic Encyclopedia of Type Strains, Phase IV (KMG-IV): sequencing the most valuable type-strain genomes for metagenomic binning, comparative biology and taxonomic classification.</title>
        <authorList>
            <person name="Goeker M."/>
        </authorList>
    </citation>
    <scope>NUCLEOTIDE SEQUENCE [LARGE SCALE GENOMIC DNA]</scope>
    <source>
        <strain evidence="4 5">DSM 25481</strain>
    </source>
</reference>
<dbReference type="Gene3D" id="3.40.50.300">
    <property type="entry name" value="P-loop containing nucleotide triphosphate hydrolases"/>
    <property type="match status" value="2"/>
</dbReference>
<feature type="coiled-coil region" evidence="1">
    <location>
        <begin position="614"/>
        <end position="648"/>
    </location>
</feature>
<gene>
    <name evidence="4" type="ORF">GGR24_000540</name>
</gene>
<dbReference type="InterPro" id="IPR054787">
    <property type="entry name" value="TrlF_ATPase"/>
</dbReference>
<dbReference type="CDD" id="cd00267">
    <property type="entry name" value="ABC_ATPase"/>
    <property type="match status" value="1"/>
</dbReference>
<dbReference type="InterPro" id="IPR003959">
    <property type="entry name" value="ATPase_AAA_core"/>
</dbReference>
<sequence length="952" mass="104208">MAYAKGMHPGTVWHKADLQCHSPRDRGWQGTASLPGGRQAQEHARRAWAAEFIAACKERGLSIASITDHHDICLADYVRITAEDDDSFVFYPGIEITCRDNAQCLVIFDPRCGVDFQNKVLGLLTNAMPAGREEEKTCVIQPIGRTVAELYQAILDDEHLREHCILFPHFGNQDTSHKSLNEVGHHHRFASLGCDGVYVEVPIAQVDELTKRKIRGEIPDWGSRRRALIPTGDNRREDWARLGAHGCWIKLGEPTIEGIRQALLADEARVAFEAPREPDERLVTLTVQSTLFGNDPVSIRFNPGFNAIIGGRGSGKSALLEYLRFGLGRTATDMPGGESRLKDRTAKLIEETLKDGGYVEVALEREGIAETWRRDYANRETISVRDAAGSETIVPLGDAQRRFPARAFDQKGLSSTMTDPKRAADQITGIAAAEEVEQRRRIDEDIQSAKRSVTLALQQLAAYWQARLDAQRKTAFTSEMQTRASLVAERLRAEGVSSEAREIIAKAPSFAQSGAYIRQLDASISSAVAELTAISPRVLSAAGQAPNDADLPVISQLKKDAGEARIAVQQHIQEAIRALSELDRLKNVAKVAFGHEELAFREIYEEARLEQQAHRAIIDENAKLTEALQAAKQEEQAAAKAAEEASHAVDGLATASERLKEHLERRRRVLKDAAAKVADHSSQTLKARVKADPVPSEYVDAIAALLEGSRVSDCRERIGDWIKAALSSDPGAWASISGQILQLYETKSMAGAPAEPGDTLLTRIQGLFFGGGQLTPFAATRVYSLLSDATVGAVLSAAPRDHIILTYLDSNGKDLAFEKASEGQQASALLELLLRQSAGTLIIDQPEDDLDNNVVMKIVELIRSSKTNRQLVFATHNPNIVVNGDADKVITLEGGRADPRPGAESPRVGLKTDGAIETPSVKRAITDIMEGGEMAFDLRRRKYRFGVEAALT</sequence>
<feature type="domain" description="Rad50/SbcC-type AAA" evidence="3">
    <location>
        <begin position="297"/>
        <end position="418"/>
    </location>
</feature>
<accession>A0A7W6D0N3</accession>
<evidence type="ECO:0000256" key="1">
    <source>
        <dbReference type="SAM" id="Coils"/>
    </source>
</evidence>
<dbReference type="GO" id="GO:0000731">
    <property type="term" value="P:DNA synthesis involved in DNA repair"/>
    <property type="evidence" value="ECO:0007669"/>
    <property type="project" value="TreeGrafter"/>
</dbReference>
<evidence type="ECO:0000313" key="5">
    <source>
        <dbReference type="Proteomes" id="UP000528964"/>
    </source>
</evidence>
<dbReference type="SUPFAM" id="SSF52540">
    <property type="entry name" value="P-loop containing nucleoside triphosphate hydrolases"/>
    <property type="match status" value="1"/>
</dbReference>
<dbReference type="GO" id="GO:0006302">
    <property type="term" value="P:double-strand break repair"/>
    <property type="evidence" value="ECO:0007669"/>
    <property type="project" value="InterPro"/>
</dbReference>
<evidence type="ECO:0000313" key="4">
    <source>
        <dbReference type="EMBL" id="MBB3971907.1"/>
    </source>
</evidence>
<dbReference type="Proteomes" id="UP000528964">
    <property type="component" value="Unassembled WGS sequence"/>
</dbReference>
<name>A0A7W6D0N3_9HYPH</name>
<dbReference type="Pfam" id="PF13476">
    <property type="entry name" value="AAA_23"/>
    <property type="match status" value="1"/>
</dbReference>
<evidence type="ECO:0000259" key="3">
    <source>
        <dbReference type="Pfam" id="PF13476"/>
    </source>
</evidence>
<proteinExistence type="predicted"/>
<protein>
    <submittedName>
        <fullName evidence="4">ABC-type lipoprotein export system ATPase subunit</fullName>
    </submittedName>
</protein>
<dbReference type="SUPFAM" id="SSF89550">
    <property type="entry name" value="PHP domain-like"/>
    <property type="match status" value="1"/>
</dbReference>
<dbReference type="EMBL" id="JACIDR010000001">
    <property type="protein sequence ID" value="MBB3971907.1"/>
    <property type="molecule type" value="Genomic_DNA"/>
</dbReference>
<feature type="domain" description="ATPase AAA-type core" evidence="2">
    <location>
        <begin position="803"/>
        <end position="881"/>
    </location>
</feature>
<keyword evidence="4" id="KW-0449">Lipoprotein</keyword>
<dbReference type="InterPro" id="IPR038729">
    <property type="entry name" value="Rad50/SbcC_AAA"/>
</dbReference>
<dbReference type="PANTHER" id="PTHR32182">
    <property type="entry name" value="DNA REPLICATION AND REPAIR PROTEIN RECF"/>
    <property type="match status" value="1"/>
</dbReference>
<dbReference type="AlphaFoldDB" id="A0A7W6D0N3"/>
<dbReference type="NCBIfam" id="NF045780">
    <property type="entry name" value="TrlF_fam_ATP"/>
    <property type="match status" value="1"/>
</dbReference>
<dbReference type="Gene3D" id="3.20.20.140">
    <property type="entry name" value="Metal-dependent hydrolases"/>
    <property type="match status" value="1"/>
</dbReference>
<keyword evidence="1" id="KW-0175">Coiled coil</keyword>
<organism evidence="4 5">
    <name type="scientific">Hansschlegelia beijingensis</name>
    <dbReference type="NCBI Taxonomy" id="1133344"/>
    <lineage>
        <taxon>Bacteria</taxon>
        <taxon>Pseudomonadati</taxon>
        <taxon>Pseudomonadota</taxon>
        <taxon>Alphaproteobacteria</taxon>
        <taxon>Hyphomicrobiales</taxon>
        <taxon>Methylopilaceae</taxon>
        <taxon>Hansschlegelia</taxon>
    </lineage>
</organism>
<comment type="caution">
    <text evidence="4">The sequence shown here is derived from an EMBL/GenBank/DDBJ whole genome shotgun (WGS) entry which is preliminary data.</text>
</comment>
<keyword evidence="5" id="KW-1185">Reference proteome</keyword>
<dbReference type="PANTHER" id="PTHR32182:SF22">
    <property type="entry name" value="ATP-DEPENDENT ENDONUCLEASE, OLD FAMILY-RELATED"/>
    <property type="match status" value="1"/>
</dbReference>
<dbReference type="InterPro" id="IPR027417">
    <property type="entry name" value="P-loop_NTPase"/>
</dbReference>
<dbReference type="GO" id="GO:0005524">
    <property type="term" value="F:ATP binding"/>
    <property type="evidence" value="ECO:0007669"/>
    <property type="project" value="InterPro"/>
</dbReference>
<dbReference type="InterPro" id="IPR016195">
    <property type="entry name" value="Pol/histidinol_Pase-like"/>
</dbReference>
<dbReference type="Pfam" id="PF13304">
    <property type="entry name" value="AAA_21"/>
    <property type="match status" value="1"/>
</dbReference>
<dbReference type="GO" id="GO:0016887">
    <property type="term" value="F:ATP hydrolysis activity"/>
    <property type="evidence" value="ECO:0007669"/>
    <property type="project" value="InterPro"/>
</dbReference>